<protein>
    <submittedName>
        <fullName evidence="1">Uncharacterized protein</fullName>
    </submittedName>
</protein>
<organism evidence="1 2">
    <name type="scientific">Flavobacterium noncentrifugens</name>
    <dbReference type="NCBI Taxonomy" id="1128970"/>
    <lineage>
        <taxon>Bacteria</taxon>
        <taxon>Pseudomonadati</taxon>
        <taxon>Bacteroidota</taxon>
        <taxon>Flavobacteriia</taxon>
        <taxon>Flavobacteriales</taxon>
        <taxon>Flavobacteriaceae</taxon>
        <taxon>Flavobacterium</taxon>
    </lineage>
</organism>
<evidence type="ECO:0000313" key="1">
    <source>
        <dbReference type="EMBL" id="SDJ15990.1"/>
    </source>
</evidence>
<keyword evidence="2" id="KW-1185">Reference proteome</keyword>
<sequence>MKRILRKSLRQQKRSLETFAQTMASINEMKLKPNPYLTNLLATNQRLLNSNNVNNLLLF</sequence>
<dbReference type="Proteomes" id="UP000199580">
    <property type="component" value="Unassembled WGS sequence"/>
</dbReference>
<dbReference type="EMBL" id="FNEZ01000001">
    <property type="protein sequence ID" value="SDJ15990.1"/>
    <property type="molecule type" value="Genomic_DNA"/>
</dbReference>
<accession>A0A1G8RHZ8</accession>
<name>A0A1G8RHZ8_9FLAO</name>
<reference evidence="1 2" key="1">
    <citation type="submission" date="2016-10" db="EMBL/GenBank/DDBJ databases">
        <authorList>
            <person name="de Groot N.N."/>
        </authorList>
    </citation>
    <scope>NUCLEOTIDE SEQUENCE [LARGE SCALE GENOMIC DNA]</scope>
    <source>
        <strain evidence="1 2">CGMCC 1.10076</strain>
    </source>
</reference>
<dbReference type="STRING" id="1128970.SAMN04487935_0111"/>
<proteinExistence type="predicted"/>
<gene>
    <name evidence="1" type="ORF">SAMN04487935_0111</name>
</gene>
<dbReference type="AlphaFoldDB" id="A0A1G8RHZ8"/>
<evidence type="ECO:0000313" key="2">
    <source>
        <dbReference type="Proteomes" id="UP000199580"/>
    </source>
</evidence>
<dbReference type="RefSeq" id="WP_091391365.1">
    <property type="nucleotide sequence ID" value="NZ_BKAI01000001.1"/>
</dbReference>